<dbReference type="EC" id="2.5.1.9" evidence="4 9"/>
<dbReference type="NCBIfam" id="NF006767">
    <property type="entry name" value="PRK09289.1"/>
    <property type="match status" value="1"/>
</dbReference>
<evidence type="ECO:0000256" key="2">
    <source>
        <dbReference type="ARBA" id="ARBA00002803"/>
    </source>
</evidence>
<comment type="caution">
    <text evidence="12">The sequence shown here is derived from an EMBL/GenBank/DDBJ whole genome shotgun (WGS) entry which is preliminary data.</text>
</comment>
<dbReference type="AlphaFoldDB" id="A0A845A960"/>
<protein>
    <recommendedName>
        <fullName evidence="5 9">Riboflavin synthase</fullName>
        <ecNumber evidence="4 9">2.5.1.9</ecNumber>
    </recommendedName>
</protein>
<dbReference type="PANTHER" id="PTHR21098:SF12">
    <property type="entry name" value="RIBOFLAVIN SYNTHASE"/>
    <property type="match status" value="1"/>
</dbReference>
<comment type="function">
    <text evidence="2">Catalyzes the dismutation of two molecules of 6,7-dimethyl-8-ribityllumazine, resulting in the formation of riboflavin and 5-amino-6-(D-ribitylamino)uracil.</text>
</comment>
<dbReference type="InterPro" id="IPR017938">
    <property type="entry name" value="Riboflavin_synthase-like_b-brl"/>
</dbReference>
<dbReference type="NCBIfam" id="TIGR00187">
    <property type="entry name" value="ribE"/>
    <property type="match status" value="1"/>
</dbReference>
<evidence type="ECO:0000313" key="12">
    <source>
        <dbReference type="EMBL" id="MXO94109.1"/>
    </source>
</evidence>
<sequence length="206" mass="21631">MFTGIVTAIGTVSHVEQRGDLRLRIDCPFDPAAIAIGASIACSGVCLTVIDRGGVKGEAHFSVDVSAETVSRTAKGMWTAGRELNLEPSLRLGDELGGHIVTGHVDAVGRVVDWQPVGDSEEVTIEAPAALAPFIAEKGSICVDGVSLTVNAISDREDGSVRFMLNIIPHTAEATTLGGLGQGAEVNLEVDAIARYLHRMQMLRAS</sequence>
<evidence type="ECO:0000256" key="10">
    <source>
        <dbReference type="PROSITE-ProRule" id="PRU00524"/>
    </source>
</evidence>
<dbReference type="PIRSF" id="PIRSF000498">
    <property type="entry name" value="Riboflavin_syn_A"/>
    <property type="match status" value="1"/>
</dbReference>
<reference evidence="12 13" key="1">
    <citation type="submission" date="2019-12" db="EMBL/GenBank/DDBJ databases">
        <title>Genomic-based taxomic classification of the family Erythrobacteraceae.</title>
        <authorList>
            <person name="Xu L."/>
        </authorList>
    </citation>
    <scope>NUCLEOTIDE SEQUENCE [LARGE SCALE GENOMIC DNA]</scope>
    <source>
        <strain evidence="12 13">RC4-10-4</strain>
    </source>
</reference>
<dbReference type="InterPro" id="IPR001783">
    <property type="entry name" value="Lumazine-bd"/>
</dbReference>
<keyword evidence="7 12" id="KW-0808">Transferase</keyword>
<keyword evidence="6" id="KW-0686">Riboflavin biosynthesis</keyword>
<organism evidence="12 13">
    <name type="scientific">Aurantiacibacter arachoides</name>
    <dbReference type="NCBI Taxonomy" id="1850444"/>
    <lineage>
        <taxon>Bacteria</taxon>
        <taxon>Pseudomonadati</taxon>
        <taxon>Pseudomonadota</taxon>
        <taxon>Alphaproteobacteria</taxon>
        <taxon>Sphingomonadales</taxon>
        <taxon>Erythrobacteraceae</taxon>
        <taxon>Aurantiacibacter</taxon>
    </lineage>
</organism>
<keyword evidence="8" id="KW-0677">Repeat</keyword>
<evidence type="ECO:0000256" key="4">
    <source>
        <dbReference type="ARBA" id="ARBA00012827"/>
    </source>
</evidence>
<evidence type="ECO:0000256" key="3">
    <source>
        <dbReference type="ARBA" id="ARBA00004887"/>
    </source>
</evidence>
<comment type="catalytic activity">
    <reaction evidence="1">
        <text>2 6,7-dimethyl-8-(1-D-ribityl)lumazine + H(+) = 5-amino-6-(D-ribitylamino)uracil + riboflavin</text>
        <dbReference type="Rhea" id="RHEA:20772"/>
        <dbReference type="ChEBI" id="CHEBI:15378"/>
        <dbReference type="ChEBI" id="CHEBI:15934"/>
        <dbReference type="ChEBI" id="CHEBI:57986"/>
        <dbReference type="ChEBI" id="CHEBI:58201"/>
        <dbReference type="EC" id="2.5.1.9"/>
    </reaction>
</comment>
<feature type="domain" description="Lumazine-binding" evidence="11">
    <location>
        <begin position="100"/>
        <end position="201"/>
    </location>
</feature>
<dbReference type="CDD" id="cd00402">
    <property type="entry name" value="Riboflavin_synthase_like"/>
    <property type="match status" value="1"/>
</dbReference>
<dbReference type="Proteomes" id="UP000460626">
    <property type="component" value="Unassembled WGS sequence"/>
</dbReference>
<dbReference type="GO" id="GO:0009231">
    <property type="term" value="P:riboflavin biosynthetic process"/>
    <property type="evidence" value="ECO:0007669"/>
    <property type="project" value="UniProtKB-KW"/>
</dbReference>
<comment type="pathway">
    <text evidence="3">Cofactor biosynthesis; riboflavin biosynthesis; riboflavin from 2-hydroxy-3-oxobutyl phosphate and 5-amino-6-(D-ribitylamino)uracil: step 2/2.</text>
</comment>
<evidence type="ECO:0000256" key="7">
    <source>
        <dbReference type="ARBA" id="ARBA00022679"/>
    </source>
</evidence>
<proteinExistence type="predicted"/>
<feature type="repeat" description="Lumazine-binding" evidence="10">
    <location>
        <begin position="1"/>
        <end position="99"/>
    </location>
</feature>
<dbReference type="FunFam" id="2.40.30.20:FF:000004">
    <property type="entry name" value="Riboflavin synthase, alpha subunit"/>
    <property type="match status" value="1"/>
</dbReference>
<evidence type="ECO:0000259" key="11">
    <source>
        <dbReference type="PROSITE" id="PS51177"/>
    </source>
</evidence>
<accession>A0A845A960</accession>
<evidence type="ECO:0000256" key="5">
    <source>
        <dbReference type="ARBA" id="ARBA00013950"/>
    </source>
</evidence>
<gene>
    <name evidence="12" type="ORF">GRI62_10930</name>
</gene>
<dbReference type="RefSeq" id="WP_131453368.1">
    <property type="nucleotide sequence ID" value="NZ_BMJK01000002.1"/>
</dbReference>
<keyword evidence="13" id="KW-1185">Reference proteome</keyword>
<evidence type="ECO:0000256" key="6">
    <source>
        <dbReference type="ARBA" id="ARBA00022619"/>
    </source>
</evidence>
<name>A0A845A960_9SPHN</name>
<evidence type="ECO:0000256" key="1">
    <source>
        <dbReference type="ARBA" id="ARBA00000968"/>
    </source>
</evidence>
<dbReference type="Pfam" id="PF00677">
    <property type="entry name" value="Lum_binding"/>
    <property type="match status" value="2"/>
</dbReference>
<dbReference type="OrthoDB" id="9788537at2"/>
<dbReference type="PANTHER" id="PTHR21098">
    <property type="entry name" value="RIBOFLAVIN SYNTHASE ALPHA CHAIN"/>
    <property type="match status" value="1"/>
</dbReference>
<evidence type="ECO:0000256" key="9">
    <source>
        <dbReference type="NCBIfam" id="TIGR00187"/>
    </source>
</evidence>
<dbReference type="SUPFAM" id="SSF63380">
    <property type="entry name" value="Riboflavin synthase domain-like"/>
    <property type="match status" value="2"/>
</dbReference>
<evidence type="ECO:0000313" key="13">
    <source>
        <dbReference type="Proteomes" id="UP000460626"/>
    </source>
</evidence>
<dbReference type="EMBL" id="WTYH01000001">
    <property type="protein sequence ID" value="MXO94109.1"/>
    <property type="molecule type" value="Genomic_DNA"/>
</dbReference>
<dbReference type="InterPro" id="IPR023366">
    <property type="entry name" value="ATP_synth_asu-like_sf"/>
</dbReference>
<feature type="repeat" description="Lumazine-binding" evidence="10">
    <location>
        <begin position="100"/>
        <end position="201"/>
    </location>
</feature>
<dbReference type="InterPro" id="IPR026017">
    <property type="entry name" value="Lumazine-bd_dom"/>
</dbReference>
<dbReference type="GO" id="GO:0004746">
    <property type="term" value="F:riboflavin synthase activity"/>
    <property type="evidence" value="ECO:0007669"/>
    <property type="project" value="UniProtKB-UniRule"/>
</dbReference>
<dbReference type="Gene3D" id="2.40.30.20">
    <property type="match status" value="2"/>
</dbReference>
<evidence type="ECO:0000256" key="8">
    <source>
        <dbReference type="ARBA" id="ARBA00022737"/>
    </source>
</evidence>
<dbReference type="PROSITE" id="PS51177">
    <property type="entry name" value="LUMAZINE_BIND"/>
    <property type="match status" value="2"/>
</dbReference>
<feature type="domain" description="Lumazine-binding" evidence="11">
    <location>
        <begin position="1"/>
        <end position="99"/>
    </location>
</feature>